<reference evidence="3" key="1">
    <citation type="journal article" date="2014" name="Science">
        <title>Ancient hybridizations among the ancestral genomes of bread wheat.</title>
        <authorList>
            <consortium name="International Wheat Genome Sequencing Consortium,"/>
            <person name="Marcussen T."/>
            <person name="Sandve S.R."/>
            <person name="Heier L."/>
            <person name="Spannagl M."/>
            <person name="Pfeifer M."/>
            <person name="Jakobsen K.S."/>
            <person name="Wulff B.B."/>
            <person name="Steuernagel B."/>
            <person name="Mayer K.F."/>
            <person name="Olsen O.A."/>
        </authorList>
    </citation>
    <scope>NUCLEOTIDE SEQUENCE [LARGE SCALE GENOMIC DNA]</scope>
    <source>
        <strain evidence="3">cv. AL8/78</strain>
    </source>
</reference>
<feature type="region of interest" description="Disordered" evidence="1">
    <location>
        <begin position="1"/>
        <end position="20"/>
    </location>
</feature>
<protein>
    <submittedName>
        <fullName evidence="2">Uncharacterized protein</fullName>
    </submittedName>
</protein>
<evidence type="ECO:0000313" key="3">
    <source>
        <dbReference type="Proteomes" id="UP000015105"/>
    </source>
</evidence>
<keyword evidence="3" id="KW-1185">Reference proteome</keyword>
<accession>A0A453KSE5</accession>
<dbReference type="Gramene" id="AET5Gv20498200.1">
    <property type="protein sequence ID" value="AET5Gv20498200.1"/>
    <property type="gene ID" value="AET5Gv20498200"/>
</dbReference>
<name>A0A453KSE5_AEGTS</name>
<feature type="compositionally biased region" description="Polar residues" evidence="1">
    <location>
        <begin position="52"/>
        <end position="63"/>
    </location>
</feature>
<evidence type="ECO:0000313" key="2">
    <source>
        <dbReference type="EnsemblPlants" id="AET5Gv20498200.1"/>
    </source>
</evidence>
<feature type="region of interest" description="Disordered" evidence="1">
    <location>
        <begin position="52"/>
        <end position="73"/>
    </location>
</feature>
<sequence length="73" mass="7803">RIVGSNASFPVKRSSNASSREARAAKFLWGALLLSSSNSNDRLSILLSSLPSCNTSTKSTPVNQPAIGRLREQ</sequence>
<reference evidence="2" key="3">
    <citation type="journal article" date="2017" name="Nature">
        <title>Genome sequence of the progenitor of the wheat D genome Aegilops tauschii.</title>
        <authorList>
            <person name="Luo M.C."/>
            <person name="Gu Y.Q."/>
            <person name="Puiu D."/>
            <person name="Wang H."/>
            <person name="Twardziok S.O."/>
            <person name="Deal K.R."/>
            <person name="Huo N."/>
            <person name="Zhu T."/>
            <person name="Wang L."/>
            <person name="Wang Y."/>
            <person name="McGuire P.E."/>
            <person name="Liu S."/>
            <person name="Long H."/>
            <person name="Ramasamy R.K."/>
            <person name="Rodriguez J.C."/>
            <person name="Van S.L."/>
            <person name="Yuan L."/>
            <person name="Wang Z."/>
            <person name="Xia Z."/>
            <person name="Xiao L."/>
            <person name="Anderson O.D."/>
            <person name="Ouyang S."/>
            <person name="Liang Y."/>
            <person name="Zimin A.V."/>
            <person name="Pertea G."/>
            <person name="Qi P."/>
            <person name="Bennetzen J.L."/>
            <person name="Dai X."/>
            <person name="Dawson M.W."/>
            <person name="Muller H.G."/>
            <person name="Kugler K."/>
            <person name="Rivarola-Duarte L."/>
            <person name="Spannagl M."/>
            <person name="Mayer K.F.X."/>
            <person name="Lu F.H."/>
            <person name="Bevan M.W."/>
            <person name="Leroy P."/>
            <person name="Li P."/>
            <person name="You F.M."/>
            <person name="Sun Q."/>
            <person name="Liu Z."/>
            <person name="Lyons E."/>
            <person name="Wicker T."/>
            <person name="Salzberg S.L."/>
            <person name="Devos K.M."/>
            <person name="Dvorak J."/>
        </authorList>
    </citation>
    <scope>NUCLEOTIDE SEQUENCE [LARGE SCALE GENOMIC DNA]</scope>
    <source>
        <strain evidence="2">cv. AL8/78</strain>
    </source>
</reference>
<reference evidence="2" key="5">
    <citation type="journal article" date="2021" name="G3 (Bethesda)">
        <title>Aegilops tauschii genome assembly Aet v5.0 features greater sequence contiguity and improved annotation.</title>
        <authorList>
            <person name="Wang L."/>
            <person name="Zhu T."/>
            <person name="Rodriguez J.C."/>
            <person name="Deal K.R."/>
            <person name="Dubcovsky J."/>
            <person name="McGuire P.E."/>
            <person name="Lux T."/>
            <person name="Spannagl M."/>
            <person name="Mayer K.F.X."/>
            <person name="Baldrich P."/>
            <person name="Meyers B.C."/>
            <person name="Huo N."/>
            <person name="Gu Y.Q."/>
            <person name="Zhou H."/>
            <person name="Devos K.M."/>
            <person name="Bennetzen J.L."/>
            <person name="Unver T."/>
            <person name="Budak H."/>
            <person name="Gulick P.J."/>
            <person name="Galiba G."/>
            <person name="Kalapos B."/>
            <person name="Nelson D.R."/>
            <person name="Li P."/>
            <person name="You F.M."/>
            <person name="Luo M.C."/>
            <person name="Dvorak J."/>
        </authorList>
    </citation>
    <scope>NUCLEOTIDE SEQUENCE [LARGE SCALE GENOMIC DNA]</scope>
    <source>
        <strain evidence="2">cv. AL8/78</strain>
    </source>
</reference>
<evidence type="ECO:0000256" key="1">
    <source>
        <dbReference type="SAM" id="MobiDB-lite"/>
    </source>
</evidence>
<reference evidence="3" key="2">
    <citation type="journal article" date="2017" name="Nat. Plants">
        <title>The Aegilops tauschii genome reveals multiple impacts of transposons.</title>
        <authorList>
            <person name="Zhao G."/>
            <person name="Zou C."/>
            <person name="Li K."/>
            <person name="Wang K."/>
            <person name="Li T."/>
            <person name="Gao L."/>
            <person name="Zhang X."/>
            <person name="Wang H."/>
            <person name="Yang Z."/>
            <person name="Liu X."/>
            <person name="Jiang W."/>
            <person name="Mao L."/>
            <person name="Kong X."/>
            <person name="Jiao Y."/>
            <person name="Jia J."/>
        </authorList>
    </citation>
    <scope>NUCLEOTIDE SEQUENCE [LARGE SCALE GENOMIC DNA]</scope>
    <source>
        <strain evidence="3">cv. AL8/78</strain>
    </source>
</reference>
<dbReference type="EnsemblPlants" id="AET5Gv20498200.1">
    <property type="protein sequence ID" value="AET5Gv20498200.1"/>
    <property type="gene ID" value="AET5Gv20498200"/>
</dbReference>
<dbReference type="Proteomes" id="UP000015105">
    <property type="component" value="Chromosome 5D"/>
</dbReference>
<dbReference type="AlphaFoldDB" id="A0A453KSE5"/>
<proteinExistence type="predicted"/>
<organism evidence="2 3">
    <name type="scientific">Aegilops tauschii subsp. strangulata</name>
    <name type="common">Goatgrass</name>
    <dbReference type="NCBI Taxonomy" id="200361"/>
    <lineage>
        <taxon>Eukaryota</taxon>
        <taxon>Viridiplantae</taxon>
        <taxon>Streptophyta</taxon>
        <taxon>Embryophyta</taxon>
        <taxon>Tracheophyta</taxon>
        <taxon>Spermatophyta</taxon>
        <taxon>Magnoliopsida</taxon>
        <taxon>Liliopsida</taxon>
        <taxon>Poales</taxon>
        <taxon>Poaceae</taxon>
        <taxon>BOP clade</taxon>
        <taxon>Pooideae</taxon>
        <taxon>Triticodae</taxon>
        <taxon>Triticeae</taxon>
        <taxon>Triticinae</taxon>
        <taxon>Aegilops</taxon>
    </lineage>
</organism>
<reference evidence="2" key="4">
    <citation type="submission" date="2019-03" db="UniProtKB">
        <authorList>
            <consortium name="EnsemblPlants"/>
        </authorList>
    </citation>
    <scope>IDENTIFICATION</scope>
</reference>